<dbReference type="Proteomes" id="UP001317963">
    <property type="component" value="Chromosome"/>
</dbReference>
<keyword evidence="1" id="KW-0472">Membrane</keyword>
<feature type="transmembrane region" description="Helical" evidence="1">
    <location>
        <begin position="29"/>
        <end position="50"/>
    </location>
</feature>
<dbReference type="Gene3D" id="1.20.120.1630">
    <property type="match status" value="1"/>
</dbReference>
<dbReference type="PANTHER" id="PTHR32251">
    <property type="entry name" value="3-OXO-5-ALPHA-STEROID 4-DEHYDROGENASE"/>
    <property type="match status" value="1"/>
</dbReference>
<evidence type="ECO:0000256" key="1">
    <source>
        <dbReference type="SAM" id="Phobius"/>
    </source>
</evidence>
<sequence length="286" mass="31372">MGTKLVSISVVVTLTVLGISWLGDQTGSSLYGLPLMAAMALGVFIVQWIGLTHARLFETEHYFDLVGSLTYITVTILAIQQAADFGLRQQLIAGAVIVWAARLGPFLFMRIQKAGEDRRFRKIKLSTPRFLLTWTLQGTWVFITAGAALAAIMTPNASPLGNVFFVGVAMWVVGMGIEVIADNQKSAFKANPVNEGKFINTGIWARSQHPNYFGEILLWAGVAVMALPSLSGSAYIFLVSPFFVALLLTKISGVPLLRKSGDERWGDDPEYQAYRKNTPTLIPRLF</sequence>
<evidence type="ECO:0000313" key="2">
    <source>
        <dbReference type="EMBL" id="UZP73395.1"/>
    </source>
</evidence>
<proteinExistence type="predicted"/>
<feature type="transmembrane region" description="Helical" evidence="1">
    <location>
        <begin position="130"/>
        <end position="154"/>
    </location>
</feature>
<accession>A0ABY6Q389</accession>
<dbReference type="PANTHER" id="PTHR32251:SF17">
    <property type="entry name" value="STEROID 5-ALPHA REDUCTASE C-TERMINAL DOMAIN-CONTAINING PROTEIN"/>
    <property type="match status" value="1"/>
</dbReference>
<feature type="transmembrane region" description="Helical" evidence="1">
    <location>
        <begin position="5"/>
        <end position="23"/>
    </location>
</feature>
<keyword evidence="1" id="KW-0812">Transmembrane</keyword>
<name>A0ABY6Q389_9GAMM</name>
<feature type="transmembrane region" description="Helical" evidence="1">
    <location>
        <begin position="212"/>
        <end position="230"/>
    </location>
</feature>
<evidence type="ECO:0000313" key="3">
    <source>
        <dbReference type="Proteomes" id="UP001317963"/>
    </source>
</evidence>
<reference evidence="2 3" key="1">
    <citation type="submission" date="2019-02" db="EMBL/GenBank/DDBJ databases">
        <title>Halieaceae_genomes.</title>
        <authorList>
            <person name="Li S.-H."/>
        </authorList>
    </citation>
    <scope>NUCLEOTIDE SEQUENCE [LARGE SCALE GENOMIC DNA]</scope>
    <source>
        <strain evidence="2 3">JH123</strain>
    </source>
</reference>
<keyword evidence="1" id="KW-1133">Transmembrane helix</keyword>
<feature type="transmembrane region" description="Helical" evidence="1">
    <location>
        <begin position="62"/>
        <end position="79"/>
    </location>
</feature>
<keyword evidence="3" id="KW-1185">Reference proteome</keyword>
<gene>
    <name evidence="2" type="ORF">E0F26_00985</name>
</gene>
<protein>
    <submittedName>
        <fullName evidence="2">DUF1295 domain-containing protein</fullName>
    </submittedName>
</protein>
<organism evidence="2 3">
    <name type="scientific">Candidatus Paraluminiphilus aquimaris</name>
    <dbReference type="NCBI Taxonomy" id="2518994"/>
    <lineage>
        <taxon>Bacteria</taxon>
        <taxon>Pseudomonadati</taxon>
        <taxon>Pseudomonadota</taxon>
        <taxon>Gammaproteobacteria</taxon>
        <taxon>Cellvibrionales</taxon>
        <taxon>Halieaceae</taxon>
        <taxon>Candidatus Paraluminiphilus</taxon>
    </lineage>
</organism>
<feature type="transmembrane region" description="Helical" evidence="1">
    <location>
        <begin position="91"/>
        <end position="109"/>
    </location>
</feature>
<dbReference type="InterPro" id="IPR010721">
    <property type="entry name" value="UstE-like"/>
</dbReference>
<feature type="transmembrane region" description="Helical" evidence="1">
    <location>
        <begin position="160"/>
        <end position="181"/>
    </location>
</feature>
<dbReference type="RefSeq" id="WP_279242174.1">
    <property type="nucleotide sequence ID" value="NZ_CP036501.1"/>
</dbReference>
<dbReference type="Pfam" id="PF06966">
    <property type="entry name" value="DUF1295"/>
    <property type="match status" value="1"/>
</dbReference>
<dbReference type="PROSITE" id="PS50244">
    <property type="entry name" value="S5A_REDUCTASE"/>
    <property type="match status" value="1"/>
</dbReference>
<dbReference type="EMBL" id="CP036501">
    <property type="protein sequence ID" value="UZP73395.1"/>
    <property type="molecule type" value="Genomic_DNA"/>
</dbReference>